<dbReference type="EMBL" id="GBXM01037368">
    <property type="protein sequence ID" value="JAH71209.1"/>
    <property type="molecule type" value="Transcribed_RNA"/>
</dbReference>
<sequence>MAYHMLWYKLKTCEGIKRITRNCKSVEDSYMVGKRIF</sequence>
<protein>
    <submittedName>
        <fullName evidence="1">Uncharacterized protein</fullName>
    </submittedName>
</protein>
<proteinExistence type="predicted"/>
<organism evidence="1">
    <name type="scientific">Anguilla anguilla</name>
    <name type="common">European freshwater eel</name>
    <name type="synonym">Muraena anguilla</name>
    <dbReference type="NCBI Taxonomy" id="7936"/>
    <lineage>
        <taxon>Eukaryota</taxon>
        <taxon>Metazoa</taxon>
        <taxon>Chordata</taxon>
        <taxon>Craniata</taxon>
        <taxon>Vertebrata</taxon>
        <taxon>Euteleostomi</taxon>
        <taxon>Actinopterygii</taxon>
        <taxon>Neopterygii</taxon>
        <taxon>Teleostei</taxon>
        <taxon>Anguilliformes</taxon>
        <taxon>Anguillidae</taxon>
        <taxon>Anguilla</taxon>
    </lineage>
</organism>
<dbReference type="AlphaFoldDB" id="A0A0E9UZ96"/>
<evidence type="ECO:0000313" key="1">
    <source>
        <dbReference type="EMBL" id="JAH71209.1"/>
    </source>
</evidence>
<name>A0A0E9UZ96_ANGAN</name>
<reference evidence="1" key="1">
    <citation type="submission" date="2014-11" db="EMBL/GenBank/DDBJ databases">
        <authorList>
            <person name="Amaro Gonzalez C."/>
        </authorList>
    </citation>
    <scope>NUCLEOTIDE SEQUENCE</scope>
</reference>
<accession>A0A0E9UZ96</accession>
<reference evidence="1" key="2">
    <citation type="journal article" date="2015" name="Fish Shellfish Immunol.">
        <title>Early steps in the European eel (Anguilla anguilla)-Vibrio vulnificus interaction in the gills: Role of the RtxA13 toxin.</title>
        <authorList>
            <person name="Callol A."/>
            <person name="Pajuelo D."/>
            <person name="Ebbesson L."/>
            <person name="Teles M."/>
            <person name="MacKenzie S."/>
            <person name="Amaro C."/>
        </authorList>
    </citation>
    <scope>NUCLEOTIDE SEQUENCE</scope>
</reference>